<sequence>MAPSPPVRAVAPSPPVPAAAQPPKAPPATAPPAAAPLAMALPSTAPPAPLEPSPVALMLDAQMYSEHTPSARVPLLSFTGDLIPKGMAFHHEKINYTASSVNRVLECPQSSDAEDNSKEMLIFNSSSATCLRIIPIVHHLYRNLTHLE</sequence>
<dbReference type="Proteomes" id="UP001497457">
    <property type="component" value="Chromosome 12b"/>
</dbReference>
<dbReference type="AlphaFoldDB" id="A0ABC8WD66"/>
<proteinExistence type="predicted"/>
<evidence type="ECO:0000313" key="2">
    <source>
        <dbReference type="EMBL" id="CAL4907953.1"/>
    </source>
</evidence>
<reference evidence="2 3" key="2">
    <citation type="submission" date="2024-10" db="EMBL/GenBank/DDBJ databases">
        <authorList>
            <person name="Ryan C."/>
        </authorList>
    </citation>
    <scope>NUCLEOTIDE SEQUENCE [LARGE SCALE GENOMIC DNA]</scope>
</reference>
<name>A0ABC8WD66_9POAL</name>
<feature type="compositionally biased region" description="Pro residues" evidence="1">
    <location>
        <begin position="1"/>
        <end position="17"/>
    </location>
</feature>
<gene>
    <name evidence="2" type="ORF">URODEC1_LOCUS12783</name>
</gene>
<evidence type="ECO:0000256" key="1">
    <source>
        <dbReference type="SAM" id="MobiDB-lite"/>
    </source>
</evidence>
<accession>A0ABC8WD66</accession>
<feature type="compositionally biased region" description="Pro residues" evidence="1">
    <location>
        <begin position="23"/>
        <end position="34"/>
    </location>
</feature>
<organism evidence="2 3">
    <name type="scientific">Urochloa decumbens</name>
    <dbReference type="NCBI Taxonomy" id="240449"/>
    <lineage>
        <taxon>Eukaryota</taxon>
        <taxon>Viridiplantae</taxon>
        <taxon>Streptophyta</taxon>
        <taxon>Embryophyta</taxon>
        <taxon>Tracheophyta</taxon>
        <taxon>Spermatophyta</taxon>
        <taxon>Magnoliopsida</taxon>
        <taxon>Liliopsida</taxon>
        <taxon>Poales</taxon>
        <taxon>Poaceae</taxon>
        <taxon>PACMAD clade</taxon>
        <taxon>Panicoideae</taxon>
        <taxon>Panicodae</taxon>
        <taxon>Paniceae</taxon>
        <taxon>Melinidinae</taxon>
        <taxon>Urochloa</taxon>
    </lineage>
</organism>
<evidence type="ECO:0000313" key="3">
    <source>
        <dbReference type="Proteomes" id="UP001497457"/>
    </source>
</evidence>
<keyword evidence="3" id="KW-1185">Reference proteome</keyword>
<reference evidence="3" key="1">
    <citation type="submission" date="2024-06" db="EMBL/GenBank/DDBJ databases">
        <authorList>
            <person name="Ryan C."/>
        </authorList>
    </citation>
    <scope>NUCLEOTIDE SEQUENCE [LARGE SCALE GENOMIC DNA]</scope>
</reference>
<dbReference type="EMBL" id="OZ075122">
    <property type="protein sequence ID" value="CAL4907953.1"/>
    <property type="molecule type" value="Genomic_DNA"/>
</dbReference>
<feature type="region of interest" description="Disordered" evidence="1">
    <location>
        <begin position="1"/>
        <end position="34"/>
    </location>
</feature>
<protein>
    <submittedName>
        <fullName evidence="2">Uncharacterized protein</fullName>
    </submittedName>
</protein>